<protein>
    <submittedName>
        <fullName evidence="1">Uncharacterized protein</fullName>
    </submittedName>
</protein>
<feature type="non-terminal residue" evidence="1">
    <location>
        <position position="59"/>
    </location>
</feature>
<organism evidence="1 2">
    <name type="scientific">Pleuronectes platessa</name>
    <name type="common">European plaice</name>
    <dbReference type="NCBI Taxonomy" id="8262"/>
    <lineage>
        <taxon>Eukaryota</taxon>
        <taxon>Metazoa</taxon>
        <taxon>Chordata</taxon>
        <taxon>Craniata</taxon>
        <taxon>Vertebrata</taxon>
        <taxon>Euteleostomi</taxon>
        <taxon>Actinopterygii</taxon>
        <taxon>Neopterygii</taxon>
        <taxon>Teleostei</taxon>
        <taxon>Neoteleostei</taxon>
        <taxon>Acanthomorphata</taxon>
        <taxon>Carangaria</taxon>
        <taxon>Pleuronectiformes</taxon>
        <taxon>Pleuronectoidei</taxon>
        <taxon>Pleuronectidae</taxon>
        <taxon>Pleuronectes</taxon>
    </lineage>
</organism>
<proteinExistence type="predicted"/>
<name>A0A9N7VQF9_PLEPL</name>
<evidence type="ECO:0000313" key="2">
    <source>
        <dbReference type="Proteomes" id="UP001153269"/>
    </source>
</evidence>
<evidence type="ECO:0000313" key="1">
    <source>
        <dbReference type="EMBL" id="CAB1452501.1"/>
    </source>
</evidence>
<reference evidence="1" key="1">
    <citation type="submission" date="2020-03" db="EMBL/GenBank/DDBJ databases">
        <authorList>
            <person name="Weist P."/>
        </authorList>
    </citation>
    <scope>NUCLEOTIDE SEQUENCE</scope>
</reference>
<keyword evidence="2" id="KW-1185">Reference proteome</keyword>
<accession>A0A9N7VQF9</accession>
<sequence>MGKPVGNMIITANSINLALVKLQTRHRTDGLARTDSLSTSELSWRDEVVRSAEDTDGTR</sequence>
<dbReference type="AlphaFoldDB" id="A0A9N7VQF9"/>
<dbReference type="EMBL" id="CADEAL010004131">
    <property type="protein sequence ID" value="CAB1452501.1"/>
    <property type="molecule type" value="Genomic_DNA"/>
</dbReference>
<comment type="caution">
    <text evidence="1">The sequence shown here is derived from an EMBL/GenBank/DDBJ whole genome shotgun (WGS) entry which is preliminary data.</text>
</comment>
<gene>
    <name evidence="1" type="ORF">PLEPLA_LOCUS40251</name>
</gene>
<dbReference type="Proteomes" id="UP001153269">
    <property type="component" value="Unassembled WGS sequence"/>
</dbReference>